<dbReference type="PROSITE" id="PS50052">
    <property type="entry name" value="GUANYLATE_KINASE_2"/>
    <property type="match status" value="1"/>
</dbReference>
<dbReference type="CDD" id="cd00071">
    <property type="entry name" value="GMPK"/>
    <property type="match status" value="1"/>
</dbReference>
<dbReference type="PROSITE" id="PS00856">
    <property type="entry name" value="GUANYLATE_KINASE_1"/>
    <property type="match status" value="1"/>
</dbReference>
<comment type="subcellular location">
    <subcellularLocation>
        <location evidence="11">Cytoplasm</location>
    </subcellularLocation>
</comment>
<dbReference type="PANTHER" id="PTHR23117">
    <property type="entry name" value="GUANYLATE KINASE-RELATED"/>
    <property type="match status" value="1"/>
</dbReference>
<dbReference type="SUPFAM" id="SSF52540">
    <property type="entry name" value="P-loop containing nucleoside triphosphate hydrolases"/>
    <property type="match status" value="1"/>
</dbReference>
<comment type="catalytic activity">
    <reaction evidence="10 11">
        <text>GMP + ATP = GDP + ADP</text>
        <dbReference type="Rhea" id="RHEA:20780"/>
        <dbReference type="ChEBI" id="CHEBI:30616"/>
        <dbReference type="ChEBI" id="CHEBI:58115"/>
        <dbReference type="ChEBI" id="CHEBI:58189"/>
        <dbReference type="ChEBI" id="CHEBI:456216"/>
        <dbReference type="EC" id="2.7.4.8"/>
    </reaction>
</comment>
<dbReference type="InterPro" id="IPR027417">
    <property type="entry name" value="P-loop_NTPase"/>
</dbReference>
<evidence type="ECO:0000259" key="12">
    <source>
        <dbReference type="PROSITE" id="PS50052"/>
    </source>
</evidence>
<keyword evidence="8 11" id="KW-0067">ATP-binding</keyword>
<dbReference type="EMBL" id="CP115965">
    <property type="protein sequence ID" value="WZW97040.1"/>
    <property type="molecule type" value="Genomic_DNA"/>
</dbReference>
<evidence type="ECO:0000256" key="9">
    <source>
        <dbReference type="ARBA" id="ARBA00030128"/>
    </source>
</evidence>
<evidence type="ECO:0000256" key="8">
    <source>
        <dbReference type="ARBA" id="ARBA00022840"/>
    </source>
</evidence>
<dbReference type="InterPro" id="IPR020590">
    <property type="entry name" value="Guanylate_kinase_CS"/>
</dbReference>
<comment type="function">
    <text evidence="1 11">Essential for recycling GMP and indirectly, cGMP.</text>
</comment>
<evidence type="ECO:0000313" key="13">
    <source>
        <dbReference type="EMBL" id="WZW97040.1"/>
    </source>
</evidence>
<protein>
    <recommendedName>
        <fullName evidence="4 11">Guanylate kinase</fullName>
        <ecNumber evidence="3 11">2.7.4.8</ecNumber>
    </recommendedName>
    <alternativeName>
        <fullName evidence="9 11">GMP kinase</fullName>
    </alternativeName>
</protein>
<accession>A0ABZ3C5L3</accession>
<evidence type="ECO:0000313" key="14">
    <source>
        <dbReference type="Proteomes" id="UP001434337"/>
    </source>
</evidence>
<dbReference type="SMART" id="SM00072">
    <property type="entry name" value="GuKc"/>
    <property type="match status" value="1"/>
</dbReference>
<organism evidence="13 14">
    <name type="scientific">Propioniciclava soli</name>
    <dbReference type="NCBI Taxonomy" id="2775081"/>
    <lineage>
        <taxon>Bacteria</taxon>
        <taxon>Bacillati</taxon>
        <taxon>Actinomycetota</taxon>
        <taxon>Actinomycetes</taxon>
        <taxon>Propionibacteriales</taxon>
        <taxon>Propionibacteriaceae</taxon>
        <taxon>Propioniciclava</taxon>
    </lineage>
</organism>
<evidence type="ECO:0000256" key="1">
    <source>
        <dbReference type="ARBA" id="ARBA00003531"/>
    </source>
</evidence>
<dbReference type="InterPro" id="IPR017665">
    <property type="entry name" value="Guanylate_kinase"/>
</dbReference>
<evidence type="ECO:0000256" key="4">
    <source>
        <dbReference type="ARBA" id="ARBA00016296"/>
    </source>
</evidence>
<comment type="similarity">
    <text evidence="2 11">Belongs to the guanylate kinase family.</text>
</comment>
<evidence type="ECO:0000256" key="10">
    <source>
        <dbReference type="ARBA" id="ARBA00048594"/>
    </source>
</evidence>
<keyword evidence="11" id="KW-0963">Cytoplasm</keyword>
<feature type="binding site" evidence="11">
    <location>
        <begin position="10"/>
        <end position="17"/>
    </location>
    <ligand>
        <name>ATP</name>
        <dbReference type="ChEBI" id="CHEBI:30616"/>
    </ligand>
</feature>
<dbReference type="Pfam" id="PF00625">
    <property type="entry name" value="Guanylate_kin"/>
    <property type="match status" value="1"/>
</dbReference>
<dbReference type="PANTHER" id="PTHR23117:SF13">
    <property type="entry name" value="GUANYLATE KINASE"/>
    <property type="match status" value="1"/>
</dbReference>
<keyword evidence="14" id="KW-1185">Reference proteome</keyword>
<evidence type="ECO:0000256" key="11">
    <source>
        <dbReference type="HAMAP-Rule" id="MF_00328"/>
    </source>
</evidence>
<proteinExistence type="inferred from homology"/>
<evidence type="ECO:0000256" key="3">
    <source>
        <dbReference type="ARBA" id="ARBA00012961"/>
    </source>
</evidence>
<dbReference type="HAMAP" id="MF_00328">
    <property type="entry name" value="Guanylate_kinase"/>
    <property type="match status" value="1"/>
</dbReference>
<keyword evidence="7 11" id="KW-0418">Kinase</keyword>
<reference evidence="13 14" key="1">
    <citation type="journal article" date="2023" name="Environ Microbiome">
        <title>A coral-associated actinobacterium mitigates coral bleaching under heat stress.</title>
        <authorList>
            <person name="Li J."/>
            <person name="Zou Y."/>
            <person name="Li Q."/>
            <person name="Zhang J."/>
            <person name="Bourne D.G."/>
            <person name="Lyu Y."/>
            <person name="Liu C."/>
            <person name="Zhang S."/>
        </authorList>
    </citation>
    <scope>NUCLEOTIDE SEQUENCE [LARGE SCALE GENOMIC DNA]</scope>
    <source>
        <strain evidence="13 14">SCSIO 13291</strain>
    </source>
</reference>
<dbReference type="GO" id="GO:0004385">
    <property type="term" value="F:GMP kinase activity"/>
    <property type="evidence" value="ECO:0007669"/>
    <property type="project" value="UniProtKB-EC"/>
</dbReference>
<dbReference type="Gene3D" id="3.30.63.10">
    <property type="entry name" value="Guanylate Kinase phosphate binding domain"/>
    <property type="match status" value="1"/>
</dbReference>
<dbReference type="EC" id="2.7.4.8" evidence="3 11"/>
<evidence type="ECO:0000256" key="5">
    <source>
        <dbReference type="ARBA" id="ARBA00022679"/>
    </source>
</evidence>
<gene>
    <name evidence="11 13" type="primary">gmk</name>
    <name evidence="13" type="ORF">PCC79_08875</name>
</gene>
<feature type="domain" description="Guanylate kinase-like" evidence="12">
    <location>
        <begin position="3"/>
        <end position="182"/>
    </location>
</feature>
<sequence length="183" mass="19481">MSSGITVISGPAGVGKGTVVSHLVAAHPEIWVSVSATTRPPRPGEVEGRHYHFVSESDFDALVAGDGLLEWAVVHGRHRYGTPAEPVRRAADAGRVVVLEIDLAGARQVRKALPEALSVFLAPPDWDTLVGRLAGRGTETSEQVERRLQTAKVELDAAQEFDHVVVNDDVEGTVGQLVSLLGL</sequence>
<dbReference type="NCBIfam" id="TIGR03263">
    <property type="entry name" value="guanyl_kin"/>
    <property type="match status" value="1"/>
</dbReference>
<evidence type="ECO:0000256" key="7">
    <source>
        <dbReference type="ARBA" id="ARBA00022777"/>
    </source>
</evidence>
<dbReference type="Gene3D" id="3.40.50.300">
    <property type="entry name" value="P-loop containing nucleotide triphosphate hydrolases"/>
    <property type="match status" value="1"/>
</dbReference>
<dbReference type="Proteomes" id="UP001434337">
    <property type="component" value="Chromosome"/>
</dbReference>
<evidence type="ECO:0000256" key="2">
    <source>
        <dbReference type="ARBA" id="ARBA00005790"/>
    </source>
</evidence>
<dbReference type="InterPro" id="IPR008145">
    <property type="entry name" value="GK/Ca_channel_bsu"/>
</dbReference>
<evidence type="ECO:0000256" key="6">
    <source>
        <dbReference type="ARBA" id="ARBA00022741"/>
    </source>
</evidence>
<dbReference type="InterPro" id="IPR008144">
    <property type="entry name" value="Guanylate_kin-like_dom"/>
</dbReference>
<keyword evidence="6 11" id="KW-0547">Nucleotide-binding</keyword>
<keyword evidence="5 11" id="KW-0808">Transferase</keyword>
<name>A0ABZ3C5L3_9ACTN</name>